<evidence type="ECO:0000256" key="1">
    <source>
        <dbReference type="SAM" id="SignalP"/>
    </source>
</evidence>
<evidence type="ECO:0000313" key="3">
    <source>
        <dbReference type="Proteomes" id="UP000198972"/>
    </source>
</evidence>
<reference evidence="2 3" key="1">
    <citation type="submission" date="2016-10" db="EMBL/GenBank/DDBJ databases">
        <authorList>
            <person name="de Groot N.N."/>
        </authorList>
    </citation>
    <scope>NUCLEOTIDE SEQUENCE [LARGE SCALE GENOMIC DNA]</scope>
    <source>
        <strain evidence="2 3">DSM 28129</strain>
    </source>
</reference>
<feature type="signal peptide" evidence="1">
    <location>
        <begin position="1"/>
        <end position="24"/>
    </location>
</feature>
<evidence type="ECO:0008006" key="4">
    <source>
        <dbReference type="Google" id="ProtNLM"/>
    </source>
</evidence>
<dbReference type="STRING" id="670482.SAMN04488542_10113"/>
<gene>
    <name evidence="2" type="ORF">SAMN04488542_10113</name>
</gene>
<dbReference type="Proteomes" id="UP000198972">
    <property type="component" value="Unassembled WGS sequence"/>
</dbReference>
<dbReference type="EMBL" id="FNBG01000001">
    <property type="protein sequence ID" value="SDE57835.1"/>
    <property type="molecule type" value="Genomic_DNA"/>
</dbReference>
<feature type="chain" id="PRO_5011489285" description="Photosynthesis system II assembly factor Ycf48/Hcf136-like domain-containing protein" evidence="1">
    <location>
        <begin position="25"/>
        <end position="644"/>
    </location>
</feature>
<sequence length="644" mass="71072">MKWVKSAIVLLCLFLFVTSLPSRAAAGSLPVFTKQSDFFASDLYDIAYGNNIYIAVGSDGAIVRSTDAKSWAVISSGTSTKIHAVAFGNGVFVAVGNNNTILTSADGNIWKKQSLTFSTKSVTNMKEAKKGDFAKNRVQSNTSVIWDGKQFVILTQMDAYTIDTYKKMSSTGYVFVSTSKNGQGWKTTQVAPYLYHASKLKYLNGAYYLFSDYKVMTSKNLVNWSSVEKSYIDAAFGSSGFVVAFDRIDAARPRPAVLKASSFQGIKSASPKDLLDWGDSTGASSIDYVHNQYVMSAAGGYLAVSNDGSTWKAINLFDQPGEDAKEGDSSVFSLQDINAERMILYKTIWDGHQYIAVSSFGGIYTSTDLKHFEKSTLQKAAPVGTDLYGVGFTEGTYYLYGSNGRFLTSTDAHEWKQTFDVSKYDNVVSVAYHGQDFALVTQEEDWYWKSMKSSYSFTAVRSEEAEPVSKSLSDLDHPIDVKWDGQSFIGRTYFGNKYQLASGSMNWKDITSASPVELKNEPIVVKGHDTTVKYEYSDNGGAALYYLQNGKWIKANFPAWSDYEKAYFKYEDHHTKRGDTLSTVIYGNGEFMAVGAGGTILRSTDGKTWARVKSGTSEYLNGIVWDGKRYIAVGNKGTYLTSAQ</sequence>
<proteinExistence type="predicted"/>
<name>A0A1G7E3B0_9BACL</name>
<organism evidence="2 3">
    <name type="scientific">Fontibacillus panacisegetis</name>
    <dbReference type="NCBI Taxonomy" id="670482"/>
    <lineage>
        <taxon>Bacteria</taxon>
        <taxon>Bacillati</taxon>
        <taxon>Bacillota</taxon>
        <taxon>Bacilli</taxon>
        <taxon>Bacillales</taxon>
        <taxon>Paenibacillaceae</taxon>
        <taxon>Fontibacillus</taxon>
    </lineage>
</organism>
<keyword evidence="1" id="KW-0732">Signal</keyword>
<dbReference type="AlphaFoldDB" id="A0A1G7E3B0"/>
<keyword evidence="3" id="KW-1185">Reference proteome</keyword>
<protein>
    <recommendedName>
        <fullName evidence="4">Photosynthesis system II assembly factor Ycf48/Hcf136-like domain-containing protein</fullName>
    </recommendedName>
</protein>
<dbReference type="RefSeq" id="WP_091225686.1">
    <property type="nucleotide sequence ID" value="NZ_FNBG01000001.1"/>
</dbReference>
<evidence type="ECO:0000313" key="2">
    <source>
        <dbReference type="EMBL" id="SDE57835.1"/>
    </source>
</evidence>
<dbReference type="SUPFAM" id="SSF50939">
    <property type="entry name" value="Sialidases"/>
    <property type="match status" value="2"/>
</dbReference>
<dbReference type="OrthoDB" id="6987826at2"/>
<accession>A0A1G7E3B0</accession>
<dbReference type="InterPro" id="IPR036278">
    <property type="entry name" value="Sialidase_sf"/>
</dbReference>